<protein>
    <recommendedName>
        <fullName evidence="3">histidine kinase</fullName>
        <ecNumber evidence="3">2.7.13.3</ecNumber>
    </recommendedName>
</protein>
<reference evidence="16" key="1">
    <citation type="submission" date="2020-10" db="EMBL/GenBank/DDBJ databases">
        <authorList>
            <person name="Gilroy R."/>
        </authorList>
    </citation>
    <scope>NUCLEOTIDE SEQUENCE</scope>
    <source>
        <strain evidence="16">CHK190-19873</strain>
    </source>
</reference>
<dbReference type="Pfam" id="PF02518">
    <property type="entry name" value="HATPase_c"/>
    <property type="match status" value="1"/>
</dbReference>
<keyword evidence="9 16" id="KW-0418">Kinase</keyword>
<evidence type="ECO:0000256" key="14">
    <source>
        <dbReference type="SAM" id="Phobius"/>
    </source>
</evidence>
<comment type="caution">
    <text evidence="16">The sequence shown here is derived from an EMBL/GenBank/DDBJ whole genome shotgun (WGS) entry which is preliminary data.</text>
</comment>
<dbReference type="InterPro" id="IPR050398">
    <property type="entry name" value="HssS/ArlS-like"/>
</dbReference>
<keyword evidence="11 14" id="KW-1133">Transmembrane helix</keyword>
<dbReference type="InterPro" id="IPR036890">
    <property type="entry name" value="HATPase_C_sf"/>
</dbReference>
<dbReference type="InterPro" id="IPR003594">
    <property type="entry name" value="HATPase_dom"/>
</dbReference>
<dbReference type="InterPro" id="IPR005467">
    <property type="entry name" value="His_kinase_dom"/>
</dbReference>
<dbReference type="SUPFAM" id="SSF47384">
    <property type="entry name" value="Homodimeric domain of signal transducing histidine kinase"/>
    <property type="match status" value="1"/>
</dbReference>
<dbReference type="InterPro" id="IPR036097">
    <property type="entry name" value="HisK_dim/P_sf"/>
</dbReference>
<feature type="transmembrane region" description="Helical" evidence="14">
    <location>
        <begin position="344"/>
        <end position="366"/>
    </location>
</feature>
<sequence>MLGIKSKNSEKKAEKRRSKFWPLITVLLCAAATVGAYPEIQRNGEDAYYTYSVESEGQAAAWPNYYSDDAEANLRQFTRYLYVGSYGMYWNLQQSIQQRVLSPSDVFFSAYGDEDFEGRDGFDSAFRTWMQSYFSLLESFQVEVSMVDLSSGESYSNSSQDLSQYDKGGDLEKEAPFFMKLTFDENGNVSIDQMENIAGVTLSVSEVGGMTKERVLNWMEAYYLSDAVMSQPENVALYVYSIDEECYVNGNGASGEAVDSVYYREASAQSIGGIYLAVLIFLTLCAVFLPVYRRVRRESAWIKKIPMEGALAAFLAVCILERMAVSLCTDYVTSSWVGREVLMLLIQMAFYTAVYGAWLVGAMVMLQITDMGPKPFVQEKSICFQTVNRVYGGGKGLVSHFLESIRNIDLSDQSDKWLLKVVGLNFVILFFCCIFWFWGIFAILVYSVVLFFLLRHYMKKIKKDYGVLLSATSRMAQGDLQMDVEEDLGVFEPVKQELAKVNSGFRKAVEQEMKSQSMKTELITNVSHDLKTPLTAIITYVNLLKDENITPEERRSYVDILDRKSLRLKKLIEDLFEVSKAASGNIQVEKSRISLGEMVQQAAAEQADSLEKAGIDLRLAVPEERITAWLDGEKTYRILENLLVNVSKYALTGTRAYLSLTTDGEWAYLVLKNISAQELSEEPESLTERFVRGDKSRNTEGSGLGLAIVKSFVELQGGRFSIVIDGDLFKAQVRLPLGQAPEGETKQAEEAEKTEE</sequence>
<evidence type="ECO:0000256" key="11">
    <source>
        <dbReference type="ARBA" id="ARBA00022989"/>
    </source>
</evidence>
<dbReference type="PROSITE" id="PS50109">
    <property type="entry name" value="HIS_KIN"/>
    <property type="match status" value="1"/>
</dbReference>
<evidence type="ECO:0000313" key="16">
    <source>
        <dbReference type="EMBL" id="HIS30156.1"/>
    </source>
</evidence>
<feature type="domain" description="Histidine kinase" evidence="15">
    <location>
        <begin position="525"/>
        <end position="739"/>
    </location>
</feature>
<comment type="subcellular location">
    <subcellularLocation>
        <location evidence="2">Cell membrane</location>
        <topology evidence="2">Multi-pass membrane protein</topology>
    </subcellularLocation>
</comment>
<feature type="transmembrane region" description="Helical" evidence="14">
    <location>
        <begin position="274"/>
        <end position="293"/>
    </location>
</feature>
<accession>A0A9D1ER07</accession>
<name>A0A9D1ER07_9FIRM</name>
<dbReference type="SUPFAM" id="SSF55874">
    <property type="entry name" value="ATPase domain of HSP90 chaperone/DNA topoisomerase II/histidine kinase"/>
    <property type="match status" value="1"/>
</dbReference>
<dbReference type="Proteomes" id="UP000823935">
    <property type="component" value="Unassembled WGS sequence"/>
</dbReference>
<evidence type="ECO:0000256" key="5">
    <source>
        <dbReference type="ARBA" id="ARBA00022553"/>
    </source>
</evidence>
<dbReference type="Pfam" id="PF00512">
    <property type="entry name" value="HisKA"/>
    <property type="match status" value="1"/>
</dbReference>
<evidence type="ECO:0000256" key="6">
    <source>
        <dbReference type="ARBA" id="ARBA00022679"/>
    </source>
</evidence>
<gene>
    <name evidence="16" type="ORF">IAB44_01180</name>
</gene>
<dbReference type="CDD" id="cd00082">
    <property type="entry name" value="HisKA"/>
    <property type="match status" value="1"/>
</dbReference>
<evidence type="ECO:0000256" key="12">
    <source>
        <dbReference type="ARBA" id="ARBA00023012"/>
    </source>
</evidence>
<keyword evidence="5" id="KW-0597">Phosphoprotein</keyword>
<dbReference type="SMART" id="SM00387">
    <property type="entry name" value="HATPase_c"/>
    <property type="match status" value="1"/>
</dbReference>
<keyword evidence="4" id="KW-1003">Cell membrane</keyword>
<evidence type="ECO:0000256" key="7">
    <source>
        <dbReference type="ARBA" id="ARBA00022692"/>
    </source>
</evidence>
<evidence type="ECO:0000256" key="10">
    <source>
        <dbReference type="ARBA" id="ARBA00022840"/>
    </source>
</evidence>
<reference evidence="16" key="2">
    <citation type="journal article" date="2021" name="PeerJ">
        <title>Extensive microbial diversity within the chicken gut microbiome revealed by metagenomics and culture.</title>
        <authorList>
            <person name="Gilroy R."/>
            <person name="Ravi A."/>
            <person name="Getino M."/>
            <person name="Pursley I."/>
            <person name="Horton D.L."/>
            <person name="Alikhan N.F."/>
            <person name="Baker D."/>
            <person name="Gharbi K."/>
            <person name="Hall N."/>
            <person name="Watson M."/>
            <person name="Adriaenssens E.M."/>
            <person name="Foster-Nyarko E."/>
            <person name="Jarju S."/>
            <person name="Secka A."/>
            <person name="Antonio M."/>
            <person name="Oren A."/>
            <person name="Chaudhuri R.R."/>
            <person name="La Ragione R."/>
            <person name="Hildebrand F."/>
            <person name="Pallen M.J."/>
        </authorList>
    </citation>
    <scope>NUCLEOTIDE SEQUENCE</scope>
    <source>
        <strain evidence="16">CHK190-19873</strain>
    </source>
</reference>
<dbReference type="InterPro" id="IPR003661">
    <property type="entry name" value="HisK_dim/P_dom"/>
</dbReference>
<dbReference type="FunFam" id="1.10.287.130:FF:000008">
    <property type="entry name" value="Two-component sensor histidine kinase"/>
    <property type="match status" value="1"/>
</dbReference>
<dbReference type="EC" id="2.7.13.3" evidence="3"/>
<dbReference type="EMBL" id="DVIQ01000007">
    <property type="protein sequence ID" value="HIS30156.1"/>
    <property type="molecule type" value="Genomic_DNA"/>
</dbReference>
<keyword evidence="6" id="KW-0808">Transferase</keyword>
<evidence type="ECO:0000259" key="15">
    <source>
        <dbReference type="PROSITE" id="PS50109"/>
    </source>
</evidence>
<organism evidence="16 17">
    <name type="scientific">Candidatus Limivivens intestinipullorum</name>
    <dbReference type="NCBI Taxonomy" id="2840858"/>
    <lineage>
        <taxon>Bacteria</taxon>
        <taxon>Bacillati</taxon>
        <taxon>Bacillota</taxon>
        <taxon>Clostridia</taxon>
        <taxon>Lachnospirales</taxon>
        <taxon>Lachnospiraceae</taxon>
        <taxon>Lachnospiraceae incertae sedis</taxon>
        <taxon>Candidatus Limivivens</taxon>
    </lineage>
</organism>
<feature type="transmembrane region" description="Helical" evidence="14">
    <location>
        <begin position="426"/>
        <end position="454"/>
    </location>
</feature>
<keyword evidence="8" id="KW-0547">Nucleotide-binding</keyword>
<keyword evidence="12" id="KW-0902">Two-component regulatory system</keyword>
<evidence type="ECO:0000256" key="8">
    <source>
        <dbReference type="ARBA" id="ARBA00022741"/>
    </source>
</evidence>
<dbReference type="SMART" id="SM00388">
    <property type="entry name" value="HisKA"/>
    <property type="match status" value="1"/>
</dbReference>
<evidence type="ECO:0000256" key="3">
    <source>
        <dbReference type="ARBA" id="ARBA00012438"/>
    </source>
</evidence>
<dbReference type="GO" id="GO:0005886">
    <property type="term" value="C:plasma membrane"/>
    <property type="evidence" value="ECO:0007669"/>
    <property type="project" value="UniProtKB-SubCell"/>
</dbReference>
<dbReference type="PANTHER" id="PTHR45528:SF1">
    <property type="entry name" value="SENSOR HISTIDINE KINASE CPXA"/>
    <property type="match status" value="1"/>
</dbReference>
<evidence type="ECO:0000256" key="2">
    <source>
        <dbReference type="ARBA" id="ARBA00004651"/>
    </source>
</evidence>
<dbReference type="PANTHER" id="PTHR45528">
    <property type="entry name" value="SENSOR HISTIDINE KINASE CPXA"/>
    <property type="match status" value="1"/>
</dbReference>
<dbReference type="Gene3D" id="3.30.565.10">
    <property type="entry name" value="Histidine kinase-like ATPase, C-terminal domain"/>
    <property type="match status" value="1"/>
</dbReference>
<comment type="catalytic activity">
    <reaction evidence="1">
        <text>ATP + protein L-histidine = ADP + protein N-phospho-L-histidine.</text>
        <dbReference type="EC" id="2.7.13.3"/>
    </reaction>
</comment>
<dbReference type="GO" id="GO:0005524">
    <property type="term" value="F:ATP binding"/>
    <property type="evidence" value="ECO:0007669"/>
    <property type="project" value="UniProtKB-KW"/>
</dbReference>
<proteinExistence type="predicted"/>
<evidence type="ECO:0000256" key="13">
    <source>
        <dbReference type="ARBA" id="ARBA00023136"/>
    </source>
</evidence>
<evidence type="ECO:0000313" key="17">
    <source>
        <dbReference type="Proteomes" id="UP000823935"/>
    </source>
</evidence>
<feature type="transmembrane region" description="Helical" evidence="14">
    <location>
        <begin position="305"/>
        <end position="324"/>
    </location>
</feature>
<dbReference type="AlphaFoldDB" id="A0A9D1ER07"/>
<dbReference type="GO" id="GO:0000155">
    <property type="term" value="F:phosphorelay sensor kinase activity"/>
    <property type="evidence" value="ECO:0007669"/>
    <property type="project" value="InterPro"/>
</dbReference>
<keyword evidence="13 14" id="KW-0472">Membrane</keyword>
<keyword evidence="7 14" id="KW-0812">Transmembrane</keyword>
<dbReference type="Gene3D" id="1.10.287.130">
    <property type="match status" value="1"/>
</dbReference>
<evidence type="ECO:0000256" key="1">
    <source>
        <dbReference type="ARBA" id="ARBA00000085"/>
    </source>
</evidence>
<keyword evidence="10" id="KW-0067">ATP-binding</keyword>
<evidence type="ECO:0000256" key="4">
    <source>
        <dbReference type="ARBA" id="ARBA00022475"/>
    </source>
</evidence>
<evidence type="ECO:0000256" key="9">
    <source>
        <dbReference type="ARBA" id="ARBA00022777"/>
    </source>
</evidence>